<accession>A0ABR1JJW1</accession>
<evidence type="ECO:0000313" key="2">
    <source>
        <dbReference type="Proteomes" id="UP001498398"/>
    </source>
</evidence>
<comment type="caution">
    <text evidence="1">The sequence shown here is derived from an EMBL/GenBank/DDBJ whole genome shotgun (WGS) entry which is preliminary data.</text>
</comment>
<protein>
    <submittedName>
        <fullName evidence="1">Uncharacterized protein</fullName>
    </submittedName>
</protein>
<dbReference type="EMBL" id="JBANRG010000010">
    <property type="protein sequence ID" value="KAK7462866.1"/>
    <property type="molecule type" value="Genomic_DNA"/>
</dbReference>
<name>A0ABR1JJW1_9AGAR</name>
<dbReference type="PANTHER" id="PTHR33129">
    <property type="entry name" value="PROTEIN KINASE DOMAIN-CONTAINING PROTEIN-RELATED"/>
    <property type="match status" value="1"/>
</dbReference>
<dbReference type="Proteomes" id="UP001498398">
    <property type="component" value="Unassembled WGS sequence"/>
</dbReference>
<keyword evidence="2" id="KW-1185">Reference proteome</keyword>
<dbReference type="InterPro" id="IPR052980">
    <property type="entry name" value="Crinkler_effector"/>
</dbReference>
<evidence type="ECO:0000313" key="1">
    <source>
        <dbReference type="EMBL" id="KAK7462866.1"/>
    </source>
</evidence>
<proteinExistence type="predicted"/>
<sequence length="621" mass="70308">MMPPKCPRTQSSLTNPLLQAVTHFPASDSFAHELHQNAFIQKNRGAFFSPVQAIGENGLPVPVLDAQGRAYEHLKAPLRLEGHLPLSILVLAEYRAVLSDIDYWFQHDEQETIPTLVSPDDYTWARWIDFSNQVGGKDRDKENQGRSDHALFTATGIEGGQVKDNDGAEKNEPPRHQSVQVIGIPGIGKSLFLLYILVERLVRGLDTCLQTESNYFTLWCADGAFDIPLGPEFDAAMAPLTSCNLLPETTWFLLDSNKAVSAPSSRIQDSYARIIQVSLPKLSRLDWVSKQSVSLNCRYMMKPPSLKEVILMKSSQCNNAARSIPDEKISDFFYKYGPSARMIFKYADKTLAYERDLRGKVNKIGATILCKLVNQTRDFVQEPEGVSQLILGVYPGSDREEIVVNILTEYIYQLVKNAHGDNWDKEARKMYSLFHRNAETRACAGYVFEDRIHEVLQQGNSWKATKLERSNPRKNAKNAVYNHSPTFFKWLHAGRDVDFSDQPPAAAGALTAPDVRRYDADHALEVELKQSGYYRPYLPNFDSYMVNMDKKKVVVFEFTVSGTHDAKVSGLEWLQRHYNDFEVHYVVFTALSDIKVYIPIAFDSFLKTKSHVVVTEAQLFA</sequence>
<gene>
    <name evidence="1" type="ORF">VKT23_007445</name>
</gene>
<dbReference type="PANTHER" id="PTHR33129:SF1">
    <property type="entry name" value="ATP-BINDING PROTEIN"/>
    <property type="match status" value="1"/>
</dbReference>
<reference evidence="1 2" key="1">
    <citation type="submission" date="2024-01" db="EMBL/GenBank/DDBJ databases">
        <title>A draft genome for the cacao thread blight pathogen Marasmiellus scandens.</title>
        <authorList>
            <person name="Baruah I.K."/>
            <person name="Leung J."/>
            <person name="Bukari Y."/>
            <person name="Amoako-Attah I."/>
            <person name="Meinhardt L.W."/>
            <person name="Bailey B.A."/>
            <person name="Cohen S.P."/>
        </authorList>
    </citation>
    <scope>NUCLEOTIDE SEQUENCE [LARGE SCALE GENOMIC DNA]</scope>
    <source>
        <strain evidence="1 2">GH-19</strain>
    </source>
</reference>
<organism evidence="1 2">
    <name type="scientific">Marasmiellus scandens</name>
    <dbReference type="NCBI Taxonomy" id="2682957"/>
    <lineage>
        <taxon>Eukaryota</taxon>
        <taxon>Fungi</taxon>
        <taxon>Dikarya</taxon>
        <taxon>Basidiomycota</taxon>
        <taxon>Agaricomycotina</taxon>
        <taxon>Agaricomycetes</taxon>
        <taxon>Agaricomycetidae</taxon>
        <taxon>Agaricales</taxon>
        <taxon>Marasmiineae</taxon>
        <taxon>Omphalotaceae</taxon>
        <taxon>Marasmiellus</taxon>
    </lineage>
</organism>